<accession>A0AAV5EVR0</accession>
<dbReference type="EMBL" id="BQKI01000079">
    <property type="protein sequence ID" value="GJN27459.1"/>
    <property type="molecule type" value="Genomic_DNA"/>
</dbReference>
<dbReference type="GO" id="GO:0003712">
    <property type="term" value="F:transcription coregulator activity"/>
    <property type="evidence" value="ECO:0007669"/>
    <property type="project" value="TreeGrafter"/>
</dbReference>
<keyword evidence="7" id="KW-1185">Reference proteome</keyword>
<evidence type="ECO:0000313" key="7">
    <source>
        <dbReference type="Proteomes" id="UP001054889"/>
    </source>
</evidence>
<comment type="caution">
    <text evidence="6">The sequence shown here is derived from an EMBL/GenBank/DDBJ whole genome shotgun (WGS) entry which is preliminary data.</text>
</comment>
<dbReference type="GO" id="GO:0000118">
    <property type="term" value="C:histone deacetylase complex"/>
    <property type="evidence" value="ECO:0007669"/>
    <property type="project" value="TreeGrafter"/>
</dbReference>
<keyword evidence="3" id="KW-0479">Metal-binding</keyword>
<dbReference type="GO" id="GO:0000785">
    <property type="term" value="C:chromatin"/>
    <property type="evidence" value="ECO:0007669"/>
    <property type="project" value="TreeGrafter"/>
</dbReference>
<organism evidence="6 7">
    <name type="scientific">Eleusine coracana subsp. coracana</name>
    <dbReference type="NCBI Taxonomy" id="191504"/>
    <lineage>
        <taxon>Eukaryota</taxon>
        <taxon>Viridiplantae</taxon>
        <taxon>Streptophyta</taxon>
        <taxon>Embryophyta</taxon>
        <taxon>Tracheophyta</taxon>
        <taxon>Spermatophyta</taxon>
        <taxon>Magnoliopsida</taxon>
        <taxon>Liliopsida</taxon>
        <taxon>Poales</taxon>
        <taxon>Poaceae</taxon>
        <taxon>PACMAD clade</taxon>
        <taxon>Chloridoideae</taxon>
        <taxon>Cynodonteae</taxon>
        <taxon>Eleusininae</taxon>
        <taxon>Eleusine</taxon>
    </lineage>
</organism>
<evidence type="ECO:0000313" key="6">
    <source>
        <dbReference type="EMBL" id="GJN27459.1"/>
    </source>
</evidence>
<dbReference type="PROSITE" id="PS51184">
    <property type="entry name" value="JMJC"/>
    <property type="match status" value="1"/>
</dbReference>
<dbReference type="Gene3D" id="2.60.120.650">
    <property type="entry name" value="Cupin"/>
    <property type="match status" value="1"/>
</dbReference>
<comment type="similarity">
    <text evidence="2">Belongs to the JARID1 histone demethylase family.</text>
</comment>
<dbReference type="CDD" id="cd02208">
    <property type="entry name" value="cupin_RmlC-like"/>
    <property type="match status" value="1"/>
</dbReference>
<evidence type="ECO:0000256" key="2">
    <source>
        <dbReference type="ARBA" id="ARBA00006801"/>
    </source>
</evidence>
<dbReference type="SMART" id="SM00558">
    <property type="entry name" value="JmjC"/>
    <property type="match status" value="1"/>
</dbReference>
<comment type="subcellular location">
    <subcellularLocation>
        <location evidence="1">Nucleus</location>
    </subcellularLocation>
</comment>
<dbReference type="GO" id="GO:0046872">
    <property type="term" value="F:metal ion binding"/>
    <property type="evidence" value="ECO:0007669"/>
    <property type="project" value="UniProtKB-KW"/>
</dbReference>
<dbReference type="Pfam" id="PF02373">
    <property type="entry name" value="JmjC"/>
    <property type="match status" value="1"/>
</dbReference>
<gene>
    <name evidence="6" type="primary">gb15487</name>
    <name evidence="6" type="ORF">PR202_gb15487</name>
</gene>
<evidence type="ECO:0000256" key="3">
    <source>
        <dbReference type="ARBA" id="ARBA00022723"/>
    </source>
</evidence>
<evidence type="ECO:0000256" key="1">
    <source>
        <dbReference type="ARBA" id="ARBA00004123"/>
    </source>
</evidence>
<dbReference type="AlphaFoldDB" id="A0AAV5EVR0"/>
<dbReference type="FunFam" id="2.60.120.650:FF:000033">
    <property type="entry name" value="Transcription factor jumonji (JmjC) domain-containing protein"/>
    <property type="match status" value="1"/>
</dbReference>
<reference evidence="6" key="2">
    <citation type="submission" date="2021-12" db="EMBL/GenBank/DDBJ databases">
        <title>Resequencing data analysis of finger millet.</title>
        <authorList>
            <person name="Hatakeyama M."/>
            <person name="Aluri S."/>
            <person name="Balachadran M.T."/>
            <person name="Sivarajan S.R."/>
            <person name="Poveda L."/>
            <person name="Shimizu-Inatsugi R."/>
            <person name="Schlapbach R."/>
            <person name="Sreeman S.M."/>
            <person name="Shimizu K.K."/>
        </authorList>
    </citation>
    <scope>NUCLEOTIDE SEQUENCE</scope>
</reference>
<dbReference type="Proteomes" id="UP001054889">
    <property type="component" value="Unassembled WGS sequence"/>
</dbReference>
<dbReference type="GO" id="GO:0031490">
    <property type="term" value="F:chromatin DNA binding"/>
    <property type="evidence" value="ECO:0007669"/>
    <property type="project" value="TreeGrafter"/>
</dbReference>
<dbReference type="GO" id="GO:0006357">
    <property type="term" value="P:regulation of transcription by RNA polymerase II"/>
    <property type="evidence" value="ECO:0007669"/>
    <property type="project" value="TreeGrafter"/>
</dbReference>
<reference evidence="6" key="1">
    <citation type="journal article" date="2018" name="DNA Res.">
        <title>Multiple hybrid de novo genome assembly of finger millet, an orphan allotetraploid crop.</title>
        <authorList>
            <person name="Hatakeyama M."/>
            <person name="Aluri S."/>
            <person name="Balachadran M.T."/>
            <person name="Sivarajan S.R."/>
            <person name="Patrignani A."/>
            <person name="Gruter S."/>
            <person name="Poveda L."/>
            <person name="Shimizu-Inatsugi R."/>
            <person name="Baeten J."/>
            <person name="Francoijs K.J."/>
            <person name="Nataraja K.N."/>
            <person name="Reddy Y.A.N."/>
            <person name="Phadnis S."/>
            <person name="Ravikumar R.L."/>
            <person name="Schlapbach R."/>
            <person name="Sreeman S.M."/>
            <person name="Shimizu K.K."/>
        </authorList>
    </citation>
    <scope>NUCLEOTIDE SEQUENCE</scope>
</reference>
<dbReference type="InterPro" id="IPR003347">
    <property type="entry name" value="JmjC_dom"/>
</dbReference>
<evidence type="ECO:0000259" key="5">
    <source>
        <dbReference type="PROSITE" id="PS51184"/>
    </source>
</evidence>
<dbReference type="SUPFAM" id="SSF51197">
    <property type="entry name" value="Clavaminate synthase-like"/>
    <property type="match status" value="1"/>
</dbReference>
<proteinExistence type="inferred from homology"/>
<keyword evidence="4" id="KW-0539">Nucleus</keyword>
<dbReference type="GO" id="GO:0032454">
    <property type="term" value="F:histone H3K9 demethylase activity"/>
    <property type="evidence" value="ECO:0007669"/>
    <property type="project" value="InterPro"/>
</dbReference>
<dbReference type="InterPro" id="IPR045109">
    <property type="entry name" value="LSDs-like"/>
</dbReference>
<sequence>MAVATEVGDGTSTLFWRDRWLMGQRLEDLALLLFSMIPGRIANKRTVSEALANNRWTRDIHGVVTVEVIMEVRNLCNLLAEVMLQPRVPDTHSWRLSNSGQYSAKASNAVGEVTQSGLNSLIVLGAWTLWRQRNACVFNAAPPSLTTALVMAGDEANLWCLAGAKGLSFITGLGHDVGVDPKSGPLNLAVKLPKNVKKPDLGPKTYIAYGVAQELGIGDSVTQLHCDMSDAVNILTHTEELHLKVKRVAAIEKKKDSLRNMQGKTAGKTNMSISKKDEQGEIDISLEPKASKDLLVEGNQSGGGALWDIFRREDVTKLKEYLMKHAEEFRHCNYEPVKQVSHPIHDQSFYLTKEHKINLKEEYGIEPWTFEQKLGEAVFIPAGCPHQVRNLKSSVKVALDFVSPENVQECIRLTKEFRLLPTDHRVNEDKLEVKKIALYALNKAIDDIAVYDHKERM</sequence>
<name>A0AAV5EVR0_ELECO</name>
<dbReference type="PANTHER" id="PTHR12549">
    <property type="entry name" value="JMJC DOMAIN-CONTAINING HISTONE DEMETHYLATION PROTEIN"/>
    <property type="match status" value="1"/>
</dbReference>
<evidence type="ECO:0000256" key="4">
    <source>
        <dbReference type="ARBA" id="ARBA00023242"/>
    </source>
</evidence>
<protein>
    <recommendedName>
        <fullName evidence="5">JmjC domain-containing protein</fullName>
    </recommendedName>
</protein>
<feature type="domain" description="JmjC" evidence="5">
    <location>
        <begin position="181"/>
        <end position="418"/>
    </location>
</feature>
<dbReference type="PANTHER" id="PTHR12549:SF11">
    <property type="entry name" value="LYSINE-SPECIFIC DEMETHYLASE JMJ25"/>
    <property type="match status" value="1"/>
</dbReference>